<reference evidence="1 2" key="1">
    <citation type="journal article" date="2014" name="Genome Announc.">
        <title>Complete Genome Sequence of a Virulent Strain, Streptococcus iniae ISET0901, Isolated from Diseased Tilapia.</title>
        <authorList>
            <person name="Pridgeon J.W."/>
            <person name="Zhang D."/>
            <person name="Zhang L."/>
        </authorList>
    </citation>
    <scope>NUCLEOTIDE SEQUENCE [LARGE SCALE GENOMIC DNA]</scope>
    <source>
        <strain evidence="1 2">ISET0901</strain>
    </source>
</reference>
<dbReference type="InterPro" id="IPR009057">
    <property type="entry name" value="Homeodomain-like_sf"/>
</dbReference>
<gene>
    <name evidence="1" type="ORF">DQ08_07675</name>
</gene>
<sequence length="96" mass="11433">MVKKAYSLETKLSCIEMKNAGKSNKVIMETLGIKNDSQIYTWMKWYEKDELHRFHQPVGKQYTYGQGMEQLSEIEQLRLQVDLLKKYRSLIRKSTK</sequence>
<evidence type="ECO:0000313" key="2">
    <source>
        <dbReference type="Proteomes" id="UP000025245"/>
    </source>
</evidence>
<organism evidence="1 2">
    <name type="scientific">Streptococcus iniae</name>
    <name type="common">Streptococcus shiloi</name>
    <dbReference type="NCBI Taxonomy" id="1346"/>
    <lineage>
        <taxon>Bacteria</taxon>
        <taxon>Bacillati</taxon>
        <taxon>Bacillota</taxon>
        <taxon>Bacilli</taxon>
        <taxon>Lactobacillales</taxon>
        <taxon>Streptococcaceae</taxon>
        <taxon>Streptococcus</taxon>
    </lineage>
</organism>
<proteinExistence type="predicted"/>
<protein>
    <submittedName>
        <fullName evidence="1">Transposase</fullName>
    </submittedName>
</protein>
<dbReference type="EMBL" id="CP007586">
    <property type="protein sequence ID" value="AHY16325.1"/>
    <property type="molecule type" value="Genomic_DNA"/>
</dbReference>
<dbReference type="RefSeq" id="WP_003101728.1">
    <property type="nucleotide sequence ID" value="NZ_JAMOIP010000084.1"/>
</dbReference>
<evidence type="ECO:0000313" key="1">
    <source>
        <dbReference type="EMBL" id="AHY16325.1"/>
    </source>
</evidence>
<dbReference type="Proteomes" id="UP000025245">
    <property type="component" value="Chromosome"/>
</dbReference>
<accession>A0ABM5QJQ0</accession>
<name>A0ABM5QJQ0_STRIN</name>
<dbReference type="SUPFAM" id="SSF46689">
    <property type="entry name" value="Homeodomain-like"/>
    <property type="match status" value="1"/>
</dbReference>
<keyword evidence="2" id="KW-1185">Reference proteome</keyword>